<sequence length="141" mass="15760">MSGVYMRNRHLSSYEFFNTAVALRTAVTRLATSSAVPKSHRFVLSVPMAETARSLVYNLVKSDAFYPNTEHGVQMRKHFMTLAMADCDQLDQDVQLILALGLPVRPTQFEPICEMIATEIALIKGARDRVKLIGSRQGVKC</sequence>
<proteinExistence type="predicted"/>
<dbReference type="Proteomes" id="UP001168435">
    <property type="component" value="Unassembled WGS sequence"/>
</dbReference>
<evidence type="ECO:0008006" key="3">
    <source>
        <dbReference type="Google" id="ProtNLM"/>
    </source>
</evidence>
<comment type="caution">
    <text evidence="1">The sequence shown here is derived from an EMBL/GenBank/DDBJ whole genome shotgun (WGS) entry which is preliminary data.</text>
</comment>
<gene>
    <name evidence="1" type="ORF">QVN30_07740</name>
</gene>
<protein>
    <recommendedName>
        <fullName evidence="3">Four helix bundle protein</fullName>
    </recommendedName>
</protein>
<organism evidence="1 2">
    <name type="scientific">Collinsella ihumii</name>
    <dbReference type="NCBI Taxonomy" id="1720204"/>
    <lineage>
        <taxon>Bacteria</taxon>
        <taxon>Bacillati</taxon>
        <taxon>Actinomycetota</taxon>
        <taxon>Coriobacteriia</taxon>
        <taxon>Coriobacteriales</taxon>
        <taxon>Coriobacteriaceae</taxon>
        <taxon>Collinsella</taxon>
    </lineage>
</organism>
<evidence type="ECO:0000313" key="1">
    <source>
        <dbReference type="EMBL" id="MDN0064197.1"/>
    </source>
</evidence>
<dbReference type="EMBL" id="JAUEIQ010000007">
    <property type="protein sequence ID" value="MDN0064197.1"/>
    <property type="molecule type" value="Genomic_DNA"/>
</dbReference>
<evidence type="ECO:0000313" key="2">
    <source>
        <dbReference type="Proteomes" id="UP001168435"/>
    </source>
</evidence>
<reference evidence="1" key="2">
    <citation type="submission" date="2024-05" db="EMBL/GenBank/DDBJ databases">
        <title>Identification and characterization of horizontal gene transfer across gut microbiota members of farm animals based on homology search.</title>
        <authorList>
            <person name="Schwarzerova J."/>
            <person name="Nykrynova M."/>
            <person name="Jureckova K."/>
            <person name="Cejkova D."/>
            <person name="Rychlik I."/>
        </authorList>
    </citation>
    <scope>NUCLEOTIDE SEQUENCE</scope>
    <source>
        <strain evidence="1">176_SSukc20</strain>
    </source>
</reference>
<accession>A0ABT7XFK9</accession>
<reference evidence="1" key="1">
    <citation type="submission" date="2023-06" db="EMBL/GenBank/DDBJ databases">
        <authorList>
            <person name="Zeman M."/>
            <person name="Kubasova T."/>
            <person name="Jahodarova E."/>
            <person name="Nykrynova M."/>
            <person name="Rychlik I."/>
        </authorList>
    </citation>
    <scope>NUCLEOTIDE SEQUENCE</scope>
    <source>
        <strain evidence="1">176_SSukc20</strain>
    </source>
</reference>
<name>A0ABT7XFK9_9ACTN</name>
<dbReference type="RefSeq" id="WP_289820873.1">
    <property type="nucleotide sequence ID" value="NZ_JAUEIM010000020.1"/>
</dbReference>
<keyword evidence="2" id="KW-1185">Reference proteome</keyword>